<organism evidence="2 3">
    <name type="scientific">Momordica charantia</name>
    <name type="common">Bitter gourd</name>
    <name type="synonym">Balsam pear</name>
    <dbReference type="NCBI Taxonomy" id="3673"/>
    <lineage>
        <taxon>Eukaryota</taxon>
        <taxon>Viridiplantae</taxon>
        <taxon>Streptophyta</taxon>
        <taxon>Embryophyta</taxon>
        <taxon>Tracheophyta</taxon>
        <taxon>Spermatophyta</taxon>
        <taxon>Magnoliopsida</taxon>
        <taxon>eudicotyledons</taxon>
        <taxon>Gunneridae</taxon>
        <taxon>Pentapetalae</taxon>
        <taxon>rosids</taxon>
        <taxon>fabids</taxon>
        <taxon>Cucurbitales</taxon>
        <taxon>Cucurbitaceae</taxon>
        <taxon>Momordiceae</taxon>
        <taxon>Momordica</taxon>
    </lineage>
</organism>
<gene>
    <name evidence="3" type="primary">LOC111023556</name>
</gene>
<dbReference type="OrthoDB" id="1935865at2759"/>
<dbReference type="GO" id="GO:0015074">
    <property type="term" value="P:DNA integration"/>
    <property type="evidence" value="ECO:0007669"/>
    <property type="project" value="InterPro"/>
</dbReference>
<feature type="domain" description="Integrase catalytic" evidence="1">
    <location>
        <begin position="103"/>
        <end position="200"/>
    </location>
</feature>
<dbReference type="Gene3D" id="3.30.420.10">
    <property type="entry name" value="Ribonuclease H-like superfamily/Ribonuclease H"/>
    <property type="match status" value="1"/>
</dbReference>
<dbReference type="PANTHER" id="PTHR42648">
    <property type="entry name" value="TRANSPOSASE, PUTATIVE-RELATED"/>
    <property type="match status" value="1"/>
</dbReference>
<reference evidence="3" key="1">
    <citation type="submission" date="2025-08" db="UniProtKB">
        <authorList>
            <consortium name="RefSeq"/>
        </authorList>
    </citation>
    <scope>IDENTIFICATION</scope>
    <source>
        <strain evidence="3">OHB3-1</strain>
    </source>
</reference>
<dbReference type="GO" id="GO:0003676">
    <property type="term" value="F:nucleic acid binding"/>
    <property type="evidence" value="ECO:0007669"/>
    <property type="project" value="InterPro"/>
</dbReference>
<dbReference type="AlphaFoldDB" id="A0A6J1DSP2"/>
<dbReference type="PROSITE" id="PS50994">
    <property type="entry name" value="INTEGRASE"/>
    <property type="match status" value="1"/>
</dbReference>
<dbReference type="GeneID" id="111023556"/>
<name>A0A6J1DSP2_MOMCH</name>
<dbReference type="InterPro" id="IPR001584">
    <property type="entry name" value="Integrase_cat-core"/>
</dbReference>
<proteinExistence type="predicted"/>
<dbReference type="InterPro" id="IPR012337">
    <property type="entry name" value="RNaseH-like_sf"/>
</dbReference>
<dbReference type="InterPro" id="IPR039537">
    <property type="entry name" value="Retrotran_Ty1/copia-like"/>
</dbReference>
<dbReference type="RefSeq" id="XP_022156712.1">
    <property type="nucleotide sequence ID" value="XM_022301020.1"/>
</dbReference>
<keyword evidence="2" id="KW-1185">Reference proteome</keyword>
<evidence type="ECO:0000313" key="3">
    <source>
        <dbReference type="RefSeq" id="XP_022156712.1"/>
    </source>
</evidence>
<dbReference type="SUPFAM" id="SSF53098">
    <property type="entry name" value="Ribonuclease H-like"/>
    <property type="match status" value="1"/>
</dbReference>
<dbReference type="KEGG" id="mcha:111023556"/>
<dbReference type="InterPro" id="IPR036397">
    <property type="entry name" value="RNaseH_sf"/>
</dbReference>
<protein>
    <submittedName>
        <fullName evidence="3">Uncharacterized protein LOC111023556</fullName>
    </submittedName>
</protein>
<dbReference type="PANTHER" id="PTHR42648:SF27">
    <property type="entry name" value="RNA-DIRECTED DNA POLYMERASE"/>
    <property type="match status" value="1"/>
</dbReference>
<dbReference type="Proteomes" id="UP000504603">
    <property type="component" value="Unplaced"/>
</dbReference>
<evidence type="ECO:0000313" key="2">
    <source>
        <dbReference type="Proteomes" id="UP000504603"/>
    </source>
</evidence>
<sequence length="200" mass="23226">MDQDKANVYILASTSDVLAKKHESMVTAREIMDSLQDMFGQPSIQARHNTLEFIYNSCMKERTSVREHVLNLMVHFIVAEVNGAVIDEGSQMSIRTLTRNGYRAKEPLELVHSELCGSMNVTASGRYEYFISFIDDYLRYEYLYVMQHQSETLKKFKEYKAEVDNQLGKTIKTLQSDQGGKYMNLKFQDYMIEREITSQL</sequence>
<accession>A0A6J1DSP2</accession>
<evidence type="ECO:0000259" key="1">
    <source>
        <dbReference type="PROSITE" id="PS50994"/>
    </source>
</evidence>